<dbReference type="EMBL" id="JAUTXT010000056">
    <property type="protein sequence ID" value="KAK3670442.1"/>
    <property type="molecule type" value="Genomic_DNA"/>
</dbReference>
<dbReference type="AlphaFoldDB" id="A0AAE0TNG2"/>
<evidence type="ECO:0000313" key="2">
    <source>
        <dbReference type="Proteomes" id="UP001274830"/>
    </source>
</evidence>
<reference evidence="1" key="1">
    <citation type="submission" date="2023-07" db="EMBL/GenBank/DDBJ databases">
        <title>Black Yeasts Isolated from many extreme environments.</title>
        <authorList>
            <person name="Coleine C."/>
            <person name="Stajich J.E."/>
            <person name="Selbmann L."/>
        </authorList>
    </citation>
    <scope>NUCLEOTIDE SEQUENCE</scope>
    <source>
        <strain evidence="1">CCFEE 5485</strain>
    </source>
</reference>
<accession>A0AAE0TNG2</accession>
<sequence>MTSTATTTSSSTIFSYNSAAMAISRLITVYVQGPDSTYQAVAHSIPAINLTVATGLARAQLGGEENKITRLILPSTITNIETAKRVCAWLKTNDPKDWRPVTIGELQISDFNDLVIVYATAYAMFIDPEKRGNELRQEIVDYIHASPLTRDEFVMILEVLHFDVGLAYTAKNQIMHLCVKGKRVQSSTKRSVVFTTPEMDQIEAYCKEKGLWCEMEDLEAKIRAKMTAREELRANERRDNSGFQT</sequence>
<keyword evidence="2" id="KW-1185">Reference proteome</keyword>
<gene>
    <name evidence="1" type="ORF">LTR78_009683</name>
</gene>
<dbReference type="Proteomes" id="UP001274830">
    <property type="component" value="Unassembled WGS sequence"/>
</dbReference>
<evidence type="ECO:0000313" key="1">
    <source>
        <dbReference type="EMBL" id="KAK3670442.1"/>
    </source>
</evidence>
<protein>
    <submittedName>
        <fullName evidence="1">Uncharacterized protein</fullName>
    </submittedName>
</protein>
<comment type="caution">
    <text evidence="1">The sequence shown here is derived from an EMBL/GenBank/DDBJ whole genome shotgun (WGS) entry which is preliminary data.</text>
</comment>
<organism evidence="1 2">
    <name type="scientific">Recurvomyces mirabilis</name>
    <dbReference type="NCBI Taxonomy" id="574656"/>
    <lineage>
        <taxon>Eukaryota</taxon>
        <taxon>Fungi</taxon>
        <taxon>Dikarya</taxon>
        <taxon>Ascomycota</taxon>
        <taxon>Pezizomycotina</taxon>
        <taxon>Dothideomycetes</taxon>
        <taxon>Dothideomycetidae</taxon>
        <taxon>Mycosphaerellales</taxon>
        <taxon>Teratosphaeriaceae</taxon>
        <taxon>Recurvomyces</taxon>
    </lineage>
</organism>
<proteinExistence type="predicted"/>
<name>A0AAE0TNG2_9PEZI</name>